<protein>
    <submittedName>
        <fullName evidence="1">Uncharacterized protein</fullName>
    </submittedName>
</protein>
<keyword evidence="2" id="KW-1185">Reference proteome</keyword>
<evidence type="ECO:0000313" key="1">
    <source>
        <dbReference type="EMBL" id="MCF7220175.1"/>
    </source>
</evidence>
<dbReference type="Proteomes" id="UP001430796">
    <property type="component" value="Unassembled WGS sequence"/>
</dbReference>
<name>A0ABS9HPW4_9GAMM</name>
<sequence length="81" mass="9506">MRQWDWCQEGYRLLDGGEVTVYGRVDDDMFESKSIEAGSVYVKDLNTYFHANSTDEEDTMYAGLLTTDWDPDQVTARVWRR</sequence>
<accession>A0ABS9HPW4</accession>
<reference evidence="1 2" key="2">
    <citation type="submission" date="2022-01" db="EMBL/GenBank/DDBJ databases">
        <title>Lysobacter chinensis sp. nov., a bacterium isolated from cow dung compost.</title>
        <authorList>
            <person name="Liu Y."/>
        </authorList>
    </citation>
    <scope>NUCLEOTIDE SEQUENCE [LARGE SCALE GENOMIC DNA]</scope>
    <source>
        <strain evidence="1 2">TLK-CK17</strain>
    </source>
</reference>
<comment type="caution">
    <text evidence="1">The sequence shown here is derived from an EMBL/GenBank/DDBJ whole genome shotgun (WGS) entry which is preliminary data.</text>
</comment>
<proteinExistence type="predicted"/>
<dbReference type="EMBL" id="JAKJPO010000001">
    <property type="protein sequence ID" value="MCF7220175.1"/>
    <property type="molecule type" value="Genomic_DNA"/>
</dbReference>
<evidence type="ECO:0000313" key="2">
    <source>
        <dbReference type="Proteomes" id="UP001430796"/>
    </source>
</evidence>
<gene>
    <name evidence="1" type="ORF">L3V18_00010</name>
</gene>
<organism evidence="1 2">
    <name type="scientific">Marilutibacter chinensis</name>
    <dbReference type="NCBI Taxonomy" id="2912247"/>
    <lineage>
        <taxon>Bacteria</taxon>
        <taxon>Pseudomonadati</taxon>
        <taxon>Pseudomonadota</taxon>
        <taxon>Gammaproteobacteria</taxon>
        <taxon>Lysobacterales</taxon>
        <taxon>Lysobacteraceae</taxon>
        <taxon>Marilutibacter</taxon>
    </lineage>
</organism>
<dbReference type="RefSeq" id="WP_237052577.1">
    <property type="nucleotide sequence ID" value="NZ_JAKJPO010000001.1"/>
</dbReference>
<reference evidence="2" key="1">
    <citation type="submission" date="2022-01" db="EMBL/GenBank/DDBJ databases">
        <title>Lysobacter chinensis sp. nov., a bacterium isolated from cow dung compost.</title>
        <authorList>
            <person name="Zhou L.Y."/>
        </authorList>
    </citation>
    <scope>NUCLEOTIDE SEQUENCE [LARGE SCALE GENOMIC DNA]</scope>
    <source>
        <strain evidence="2">TLK-CK17</strain>
    </source>
</reference>